<comment type="caution">
    <text evidence="2">The sequence shown here is derived from an EMBL/GenBank/DDBJ whole genome shotgun (WGS) entry which is preliminary data.</text>
</comment>
<name>A0A0F9CPJ4_9ZZZZ</name>
<proteinExistence type="predicted"/>
<dbReference type="AlphaFoldDB" id="A0A0F9CPJ4"/>
<protein>
    <submittedName>
        <fullName evidence="2">Uncharacterized protein</fullName>
    </submittedName>
</protein>
<sequence length="199" mass="21958">MSLQSSFRKRWLGRHDTPRSPHKEHGPKGKHQGAGQAVHAGKIHEVLSGIFTGKYEGAGFMQNAPRPGFNVSIAGDSMDIGRRFQQLEKVDGVWEGEMEQSYMANLPEHSDPGEVLRAAAAAGKANDQDAVFVRFDGKQRPGKGWFKSNAYTIQTPQGIIDVLDPLPPFSIHPKKIEAAIKMAKRFGGGQTRTKLVWTR</sequence>
<gene>
    <name evidence="2" type="ORF">LCGC14_2376220</name>
</gene>
<feature type="non-terminal residue" evidence="2">
    <location>
        <position position="199"/>
    </location>
</feature>
<feature type="region of interest" description="Disordered" evidence="1">
    <location>
        <begin position="1"/>
        <end position="37"/>
    </location>
</feature>
<feature type="compositionally biased region" description="Basic and acidic residues" evidence="1">
    <location>
        <begin position="13"/>
        <end position="27"/>
    </location>
</feature>
<evidence type="ECO:0000256" key="1">
    <source>
        <dbReference type="SAM" id="MobiDB-lite"/>
    </source>
</evidence>
<dbReference type="EMBL" id="LAZR01035134">
    <property type="protein sequence ID" value="KKL28332.1"/>
    <property type="molecule type" value="Genomic_DNA"/>
</dbReference>
<reference evidence="2" key="1">
    <citation type="journal article" date="2015" name="Nature">
        <title>Complex archaea that bridge the gap between prokaryotes and eukaryotes.</title>
        <authorList>
            <person name="Spang A."/>
            <person name="Saw J.H."/>
            <person name="Jorgensen S.L."/>
            <person name="Zaremba-Niedzwiedzka K."/>
            <person name="Martijn J."/>
            <person name="Lind A.E."/>
            <person name="van Eijk R."/>
            <person name="Schleper C."/>
            <person name="Guy L."/>
            <person name="Ettema T.J."/>
        </authorList>
    </citation>
    <scope>NUCLEOTIDE SEQUENCE</scope>
</reference>
<organism evidence="2">
    <name type="scientific">marine sediment metagenome</name>
    <dbReference type="NCBI Taxonomy" id="412755"/>
    <lineage>
        <taxon>unclassified sequences</taxon>
        <taxon>metagenomes</taxon>
        <taxon>ecological metagenomes</taxon>
    </lineage>
</organism>
<evidence type="ECO:0000313" key="2">
    <source>
        <dbReference type="EMBL" id="KKL28332.1"/>
    </source>
</evidence>
<accession>A0A0F9CPJ4</accession>